<comment type="similarity">
    <text evidence="6">Belongs to the azoreductase type 1 family.</text>
</comment>
<feature type="binding site" evidence="6">
    <location>
        <position position="9"/>
    </location>
    <ligand>
        <name>FMN</name>
        <dbReference type="ChEBI" id="CHEBI:58210"/>
    </ligand>
</feature>
<name>A0A6M3ZW50_9BURK</name>
<comment type="function">
    <text evidence="6">Quinone reductase that provides resistance to thiol-specific stress caused by electrophilic quinones.</text>
</comment>
<dbReference type="GO" id="GO:0010181">
    <property type="term" value="F:FMN binding"/>
    <property type="evidence" value="ECO:0007669"/>
    <property type="project" value="UniProtKB-UniRule"/>
</dbReference>
<evidence type="ECO:0000259" key="7">
    <source>
        <dbReference type="Pfam" id="PF02525"/>
    </source>
</evidence>
<comment type="function">
    <text evidence="6">Also exhibits azoreductase activity. Catalyzes the reductive cleavage of the azo bond in aromatic azo compounds to the corresponding amines.</text>
</comment>
<dbReference type="EC" id="1.6.5.-" evidence="6"/>
<dbReference type="GO" id="GO:0016655">
    <property type="term" value="F:oxidoreductase activity, acting on NAD(P)H, quinone or similar compound as acceptor"/>
    <property type="evidence" value="ECO:0007669"/>
    <property type="project" value="InterPro"/>
</dbReference>
<protein>
    <recommendedName>
        <fullName evidence="6">FMN dependent NADH:quinone oxidoreductase</fullName>
        <ecNumber evidence="6">1.6.5.-</ecNumber>
    </recommendedName>
    <alternativeName>
        <fullName evidence="6">Azo-dye reductase</fullName>
    </alternativeName>
    <alternativeName>
        <fullName evidence="6">FMN-dependent NADH-azo compound oxidoreductase</fullName>
    </alternativeName>
    <alternativeName>
        <fullName evidence="6">FMN-dependent NADH-azoreductase</fullName>
        <ecNumber evidence="6">1.7.1.17</ecNumber>
    </alternativeName>
</protein>
<keyword evidence="1 6" id="KW-0285">Flavoprotein</keyword>
<comment type="catalytic activity">
    <reaction evidence="6">
        <text>2 a quinone + NADH + H(+) = 2 a 1,4-benzosemiquinone + NAD(+)</text>
        <dbReference type="Rhea" id="RHEA:65952"/>
        <dbReference type="ChEBI" id="CHEBI:15378"/>
        <dbReference type="ChEBI" id="CHEBI:57540"/>
        <dbReference type="ChEBI" id="CHEBI:57945"/>
        <dbReference type="ChEBI" id="CHEBI:132124"/>
        <dbReference type="ChEBI" id="CHEBI:134225"/>
    </reaction>
</comment>
<dbReference type="PANTHER" id="PTHR43741:SF4">
    <property type="entry name" value="FMN-DEPENDENT NADH:QUINONE OXIDOREDUCTASE"/>
    <property type="match status" value="1"/>
</dbReference>
<dbReference type="PANTHER" id="PTHR43741">
    <property type="entry name" value="FMN-DEPENDENT NADH-AZOREDUCTASE 1"/>
    <property type="match status" value="1"/>
</dbReference>
<organism evidence="8 9">
    <name type="scientific">Herbaspirillum rubrisubalbicans Os34</name>
    <dbReference type="NCBI Taxonomy" id="1235827"/>
    <lineage>
        <taxon>Bacteria</taxon>
        <taxon>Pseudomonadati</taxon>
        <taxon>Pseudomonadota</taxon>
        <taxon>Betaproteobacteria</taxon>
        <taxon>Burkholderiales</taxon>
        <taxon>Oxalobacteraceae</taxon>
        <taxon>Herbaspirillum</taxon>
    </lineage>
</organism>
<comment type="caution">
    <text evidence="6">Lacks conserved residue(s) required for the propagation of feature annotation.</text>
</comment>
<feature type="binding site" evidence="6">
    <location>
        <begin position="15"/>
        <end position="17"/>
    </location>
    <ligand>
        <name>FMN</name>
        <dbReference type="ChEBI" id="CHEBI:58210"/>
    </ligand>
</feature>
<accession>A0A6M3ZW50</accession>
<dbReference type="InterPro" id="IPR029039">
    <property type="entry name" value="Flavoprotein-like_sf"/>
</dbReference>
<dbReference type="EMBL" id="CP008956">
    <property type="protein sequence ID" value="QJQ02473.1"/>
    <property type="molecule type" value="Genomic_DNA"/>
</dbReference>
<dbReference type="InterPro" id="IPR023048">
    <property type="entry name" value="NADH:quinone_OxRdtase_FMN_depd"/>
</dbReference>
<dbReference type="EC" id="1.7.1.17" evidence="6"/>
<evidence type="ECO:0000256" key="6">
    <source>
        <dbReference type="HAMAP-Rule" id="MF_01216"/>
    </source>
</evidence>
<evidence type="ECO:0000256" key="3">
    <source>
        <dbReference type="ARBA" id="ARBA00023002"/>
    </source>
</evidence>
<comment type="subunit">
    <text evidence="6">Homodimer.</text>
</comment>
<dbReference type="InterPro" id="IPR050104">
    <property type="entry name" value="FMN-dep_NADH:Q_OxRdtase_AzoR1"/>
</dbReference>
<dbReference type="GO" id="GO:0016652">
    <property type="term" value="F:oxidoreductase activity, acting on NAD(P)H as acceptor"/>
    <property type="evidence" value="ECO:0007669"/>
    <property type="project" value="UniProtKB-UniRule"/>
</dbReference>
<feature type="domain" description="Flavodoxin-like fold" evidence="7">
    <location>
        <begin position="1"/>
        <end position="201"/>
    </location>
</feature>
<evidence type="ECO:0000256" key="5">
    <source>
        <dbReference type="ARBA" id="ARBA00048542"/>
    </source>
</evidence>
<evidence type="ECO:0000256" key="4">
    <source>
        <dbReference type="ARBA" id="ARBA00023027"/>
    </source>
</evidence>
<dbReference type="Pfam" id="PF02525">
    <property type="entry name" value="Flavodoxin_2"/>
    <property type="match status" value="1"/>
</dbReference>
<feature type="binding site" evidence="6">
    <location>
        <begin position="97"/>
        <end position="100"/>
    </location>
    <ligand>
        <name>FMN</name>
        <dbReference type="ChEBI" id="CHEBI:58210"/>
    </ligand>
</feature>
<reference evidence="8 9" key="1">
    <citation type="journal article" date="2012" name="J. Bacteriol.">
        <title>Genome sequence of the pathogenic Herbaspirillum seropedicae strain Os34, isolated from rice roots.</title>
        <authorList>
            <person name="Ye W."/>
            <person name="Ye S."/>
            <person name="Liu J."/>
            <person name="Chang S."/>
            <person name="Chen M."/>
            <person name="Zhu B."/>
            <person name="Guo L."/>
            <person name="An Q."/>
        </authorList>
    </citation>
    <scope>NUCLEOTIDE SEQUENCE [LARGE SCALE GENOMIC DNA]</scope>
    <source>
        <strain evidence="8 9">Os34</strain>
    </source>
</reference>
<keyword evidence="3 6" id="KW-0560">Oxidoreductase</keyword>
<dbReference type="Gene3D" id="3.40.50.360">
    <property type="match status" value="1"/>
</dbReference>
<evidence type="ECO:0000256" key="1">
    <source>
        <dbReference type="ARBA" id="ARBA00022630"/>
    </source>
</evidence>
<proteinExistence type="inferred from homology"/>
<dbReference type="RefSeq" id="WP_017455539.1">
    <property type="nucleotide sequence ID" value="NZ_CP008956.1"/>
</dbReference>
<comment type="catalytic activity">
    <reaction evidence="5">
        <text>N,N-dimethyl-1,4-phenylenediamine + anthranilate + 2 NAD(+) = 2-(4-dimethylaminophenyl)diazenylbenzoate + 2 NADH + 2 H(+)</text>
        <dbReference type="Rhea" id="RHEA:55872"/>
        <dbReference type="ChEBI" id="CHEBI:15378"/>
        <dbReference type="ChEBI" id="CHEBI:15783"/>
        <dbReference type="ChEBI" id="CHEBI:16567"/>
        <dbReference type="ChEBI" id="CHEBI:57540"/>
        <dbReference type="ChEBI" id="CHEBI:57945"/>
        <dbReference type="ChEBI" id="CHEBI:71579"/>
        <dbReference type="EC" id="1.7.1.17"/>
    </reaction>
    <physiologicalReaction direction="right-to-left" evidence="5">
        <dbReference type="Rhea" id="RHEA:55874"/>
    </physiologicalReaction>
</comment>
<dbReference type="InterPro" id="IPR003680">
    <property type="entry name" value="Flavodoxin_fold"/>
</dbReference>
<gene>
    <name evidence="6" type="primary">azoR</name>
    <name evidence="8" type="ORF">C798_20240</name>
</gene>
<comment type="cofactor">
    <cofactor evidence="6">
        <name>FMN</name>
        <dbReference type="ChEBI" id="CHEBI:58210"/>
    </cofactor>
    <text evidence="6">Binds 1 FMN per subunit.</text>
</comment>
<evidence type="ECO:0000313" key="8">
    <source>
        <dbReference type="EMBL" id="QJQ02473.1"/>
    </source>
</evidence>
<dbReference type="HAMAP" id="MF_01216">
    <property type="entry name" value="Azoreductase_type1"/>
    <property type="match status" value="1"/>
</dbReference>
<keyword evidence="4 6" id="KW-0520">NAD</keyword>
<dbReference type="AlphaFoldDB" id="A0A6M3ZW50"/>
<evidence type="ECO:0000313" key="9">
    <source>
        <dbReference type="Proteomes" id="UP000501648"/>
    </source>
</evidence>
<sequence length="207" mass="23128">MRILNIIASPRGERSASIAVANAFLEACRKRFAACEIDTLNVWEEALPEFDSKTIGAKYKRVSKEPMTAEEEAAWSAIDALARRFQQAERIVIGVPMWNFAYPYKLKQLIDLVSQRNMLFSFDGSAYGPLLNVPRALAIHVRGQSQPAGAQAGSPGFEHQSDYIAFWLKFIGVQEVHSLRVEHTWDGLAQECIARAKESAVELAGRF</sequence>
<dbReference type="Proteomes" id="UP000501648">
    <property type="component" value="Chromosome"/>
</dbReference>
<dbReference type="SUPFAM" id="SSF52218">
    <property type="entry name" value="Flavoproteins"/>
    <property type="match status" value="1"/>
</dbReference>
<dbReference type="GO" id="GO:0009055">
    <property type="term" value="F:electron transfer activity"/>
    <property type="evidence" value="ECO:0007669"/>
    <property type="project" value="UniProtKB-UniRule"/>
</dbReference>
<evidence type="ECO:0000256" key="2">
    <source>
        <dbReference type="ARBA" id="ARBA00022643"/>
    </source>
</evidence>
<keyword evidence="2 6" id="KW-0288">FMN</keyword>